<evidence type="ECO:0000259" key="1">
    <source>
        <dbReference type="Pfam" id="PF13936"/>
    </source>
</evidence>
<comment type="caution">
    <text evidence="2">The sequence shown here is derived from an EMBL/GenBank/DDBJ whole genome shotgun (WGS) entry which is preliminary data.</text>
</comment>
<name>A0A430KN80_9GAMM</name>
<dbReference type="Gene3D" id="1.10.10.60">
    <property type="entry name" value="Homeodomain-like"/>
    <property type="match status" value="1"/>
</dbReference>
<dbReference type="InterPro" id="IPR009057">
    <property type="entry name" value="Homeodomain-like_sf"/>
</dbReference>
<evidence type="ECO:0000313" key="3">
    <source>
        <dbReference type="Proteomes" id="UP000283087"/>
    </source>
</evidence>
<reference evidence="2 3" key="1">
    <citation type="submission" date="2018-11" db="EMBL/GenBank/DDBJ databases">
        <title>The draft genome sequence of Amphritea opalescens ANRC-JH13T.</title>
        <authorList>
            <person name="Fang Z."/>
            <person name="Zhang Y."/>
            <person name="Han X."/>
        </authorList>
    </citation>
    <scope>NUCLEOTIDE SEQUENCE [LARGE SCALE GENOMIC DNA]</scope>
    <source>
        <strain evidence="2 3">ANRC-JH13</strain>
    </source>
</reference>
<keyword evidence="3" id="KW-1185">Reference proteome</keyword>
<gene>
    <name evidence="2" type="ORF">EH243_14675</name>
</gene>
<dbReference type="AlphaFoldDB" id="A0A430KN80"/>
<sequence>MLQMERWPTADRGTLLLAKDKVYHYDISTVDRRETYQISILLAQGYRPAFIAKTINVHRSTVYRELDRNGSKNGYHS</sequence>
<dbReference type="SUPFAM" id="SSF46689">
    <property type="entry name" value="Homeodomain-like"/>
    <property type="match status" value="1"/>
</dbReference>
<dbReference type="InterPro" id="IPR025246">
    <property type="entry name" value="IS30-like_HTH"/>
</dbReference>
<proteinExistence type="predicted"/>
<dbReference type="EMBL" id="RQXW01000015">
    <property type="protein sequence ID" value="RTE64922.1"/>
    <property type="molecule type" value="Genomic_DNA"/>
</dbReference>
<protein>
    <submittedName>
        <fullName evidence="2">Helix-turn-helix domain-containing protein</fullName>
    </submittedName>
</protein>
<dbReference type="Proteomes" id="UP000283087">
    <property type="component" value="Unassembled WGS sequence"/>
</dbReference>
<evidence type="ECO:0000313" key="2">
    <source>
        <dbReference type="EMBL" id="RTE64922.1"/>
    </source>
</evidence>
<dbReference type="Pfam" id="PF13936">
    <property type="entry name" value="HTH_38"/>
    <property type="match status" value="1"/>
</dbReference>
<dbReference type="OrthoDB" id="9803231at2"/>
<accession>A0A430KN80</accession>
<feature type="domain" description="Transposase IS30-like HTH" evidence="1">
    <location>
        <begin position="36"/>
        <end position="69"/>
    </location>
</feature>
<organism evidence="2 3">
    <name type="scientific">Amphritea opalescens</name>
    <dbReference type="NCBI Taxonomy" id="2490544"/>
    <lineage>
        <taxon>Bacteria</taxon>
        <taxon>Pseudomonadati</taxon>
        <taxon>Pseudomonadota</taxon>
        <taxon>Gammaproteobacteria</taxon>
        <taxon>Oceanospirillales</taxon>
        <taxon>Oceanospirillaceae</taxon>
        <taxon>Amphritea</taxon>
    </lineage>
</organism>